<proteinExistence type="predicted"/>
<dbReference type="InterPro" id="IPR014756">
    <property type="entry name" value="Ig_E-set"/>
</dbReference>
<feature type="transmembrane region" description="Helical" evidence="2">
    <location>
        <begin position="98"/>
        <end position="115"/>
    </location>
</feature>
<dbReference type="PANTHER" id="PTHR19372:SF7">
    <property type="entry name" value="SULFITE OXIDASE, MITOCHONDRIAL"/>
    <property type="match status" value="1"/>
</dbReference>
<feature type="transmembrane region" description="Helical" evidence="2">
    <location>
        <begin position="72"/>
        <end position="91"/>
    </location>
</feature>
<dbReference type="InterPro" id="IPR036374">
    <property type="entry name" value="OxRdtase_Mopterin-bd_sf"/>
</dbReference>
<reference evidence="4" key="1">
    <citation type="submission" date="2022-10" db="EMBL/GenBank/DDBJ databases">
        <title>The complete genomes of actinobacterial strains from the NBC collection.</title>
        <authorList>
            <person name="Joergensen T.S."/>
            <person name="Alvarez Arevalo M."/>
            <person name="Sterndorff E.B."/>
            <person name="Faurdal D."/>
            <person name="Vuksanovic O."/>
            <person name="Mourched A.-S."/>
            <person name="Charusanti P."/>
            <person name="Shaw S."/>
            <person name="Blin K."/>
            <person name="Weber T."/>
        </authorList>
    </citation>
    <scope>NUCLEOTIDE SEQUENCE</scope>
    <source>
        <strain evidence="4">NBC_00254</strain>
    </source>
</reference>
<evidence type="ECO:0000259" key="3">
    <source>
        <dbReference type="Pfam" id="PF00174"/>
    </source>
</evidence>
<protein>
    <submittedName>
        <fullName evidence="4">Molybdopterin-dependent oxidoreductase</fullName>
    </submittedName>
</protein>
<organism evidence="4 5">
    <name type="scientific">Microbispora hainanensis</name>
    <dbReference type="NCBI Taxonomy" id="568844"/>
    <lineage>
        <taxon>Bacteria</taxon>
        <taxon>Bacillati</taxon>
        <taxon>Actinomycetota</taxon>
        <taxon>Actinomycetes</taxon>
        <taxon>Streptosporangiales</taxon>
        <taxon>Streptosporangiaceae</taxon>
        <taxon>Microbispora</taxon>
    </lineage>
</organism>
<name>A0ABZ1T0P3_9ACTN</name>
<accession>A0ABZ1T0P3</accession>
<dbReference type="Pfam" id="PF00174">
    <property type="entry name" value="Oxidored_molyb"/>
    <property type="match status" value="1"/>
</dbReference>
<evidence type="ECO:0000256" key="1">
    <source>
        <dbReference type="SAM" id="MobiDB-lite"/>
    </source>
</evidence>
<feature type="transmembrane region" description="Helical" evidence="2">
    <location>
        <begin position="121"/>
        <end position="139"/>
    </location>
</feature>
<feature type="transmembrane region" description="Helical" evidence="2">
    <location>
        <begin position="286"/>
        <end position="307"/>
    </location>
</feature>
<dbReference type="Gene3D" id="3.90.420.10">
    <property type="entry name" value="Oxidoreductase, molybdopterin-binding domain"/>
    <property type="match status" value="1"/>
</dbReference>
<feature type="compositionally biased region" description="Low complexity" evidence="1">
    <location>
        <begin position="181"/>
        <end position="199"/>
    </location>
</feature>
<evidence type="ECO:0000313" key="5">
    <source>
        <dbReference type="Proteomes" id="UP001432011"/>
    </source>
</evidence>
<keyword evidence="2" id="KW-0472">Membrane</keyword>
<keyword evidence="2" id="KW-1133">Transmembrane helix</keyword>
<dbReference type="Proteomes" id="UP001432011">
    <property type="component" value="Chromosome"/>
</dbReference>
<dbReference type="PANTHER" id="PTHR19372">
    <property type="entry name" value="SULFITE REDUCTASE"/>
    <property type="match status" value="1"/>
</dbReference>
<dbReference type="SUPFAM" id="SSF56524">
    <property type="entry name" value="Oxidoreductase molybdopterin-binding domain"/>
    <property type="match status" value="1"/>
</dbReference>
<evidence type="ECO:0000256" key="2">
    <source>
        <dbReference type="SAM" id="Phobius"/>
    </source>
</evidence>
<dbReference type="SUPFAM" id="SSF81296">
    <property type="entry name" value="E set domains"/>
    <property type="match status" value="1"/>
</dbReference>
<evidence type="ECO:0000313" key="4">
    <source>
        <dbReference type="EMBL" id="WUP78838.1"/>
    </source>
</evidence>
<dbReference type="RefSeq" id="WP_328710781.1">
    <property type="nucleotide sequence ID" value="NZ_CP108085.1"/>
</dbReference>
<dbReference type="Gene3D" id="2.60.40.650">
    <property type="match status" value="1"/>
</dbReference>
<feature type="region of interest" description="Disordered" evidence="1">
    <location>
        <begin position="215"/>
        <end position="273"/>
    </location>
</feature>
<feature type="domain" description="Oxidoreductase molybdopterin-binding" evidence="3">
    <location>
        <begin position="363"/>
        <end position="512"/>
    </location>
</feature>
<keyword evidence="2" id="KW-0812">Transmembrane</keyword>
<dbReference type="EMBL" id="CP108085">
    <property type="protein sequence ID" value="WUP78838.1"/>
    <property type="molecule type" value="Genomic_DNA"/>
</dbReference>
<keyword evidence="5" id="KW-1185">Reference proteome</keyword>
<feature type="region of interest" description="Disordered" evidence="1">
    <location>
        <begin position="166"/>
        <end position="199"/>
    </location>
</feature>
<gene>
    <name evidence="4" type="ORF">OG913_18185</name>
</gene>
<sequence length="636" mass="64942">MNAAGTRMPAWAAALTGLVAGAVALGVAQIVAGLIDPGAAPVVAVGGAMIDSTPAGLKEWAISTFGSNDKPVLLGGIVVVLALVAAGLGLLARRRTAYGTLGLAVFGLVGAAAALSRPDAGVAHVLPSLIGAAAGAWTLPRLKRRALSSGEEDYVAASRAADRAAPARVLTAPAPAERTEASGTAASGTEASGTAASGTAVEGAAAGSVGAERARVASVGEESHAAETGLAPSPGRSAAPSQGRSAGPAPAMPAVMRPGTGSGAGSGTGSGAESDAVPYVFDRRRLLTGAAAGVAVAGVAGFGGWLLKGSKDAELARRGVSRMLPRAARPAAPIPAGADLRIPGLSPFVTPNADFYRVDTALVVPSVDPARWTLKIHGLVDRPVELTFADLLKRPFMEADVTLTCVSNDVGGPYIGNARWLGTRLADVLREAGIRRDADMLLSVSQDGWTCGTPVDVVMDGRDALLAVAMNGEVLPEAHGFPVRQVVPGLYGYVSATKWVTEIRVTRFDQEEAYWTPRGWAPKGPIKTQSRIDLPRDGDDVTAGCTTVAGVAWAQHRGIDAVEVRVDGGAWQQAKLAQVPGPDTWRQWSLDLDLTRGRHTISVRATDATGYTQTSEEAPPAPDGATGFHTIAVTAR</sequence>
<feature type="compositionally biased region" description="Gly residues" evidence="1">
    <location>
        <begin position="260"/>
        <end position="270"/>
    </location>
</feature>
<dbReference type="InterPro" id="IPR000572">
    <property type="entry name" value="OxRdtase_Mopterin-bd_dom"/>
</dbReference>